<dbReference type="Proteomes" id="UP000245697">
    <property type="component" value="Unassembled WGS sequence"/>
</dbReference>
<evidence type="ECO:0000256" key="1">
    <source>
        <dbReference type="SAM" id="Coils"/>
    </source>
</evidence>
<evidence type="ECO:0000313" key="2">
    <source>
        <dbReference type="EMBL" id="PWK52346.1"/>
    </source>
</evidence>
<keyword evidence="3" id="KW-1185">Reference proteome</keyword>
<feature type="coiled-coil region" evidence="1">
    <location>
        <begin position="43"/>
        <end position="77"/>
    </location>
</feature>
<name>A0A316FXE7_9ACTN</name>
<protein>
    <submittedName>
        <fullName evidence="2">Uncharacterized protein</fullName>
    </submittedName>
</protein>
<reference evidence="2 3" key="1">
    <citation type="submission" date="2018-05" db="EMBL/GenBank/DDBJ databases">
        <title>Genomic Encyclopedia of Archaeal and Bacterial Type Strains, Phase II (KMG-II): from individual species to whole genera.</title>
        <authorList>
            <person name="Goeker M."/>
        </authorList>
    </citation>
    <scope>NUCLEOTIDE SEQUENCE [LARGE SCALE GENOMIC DNA]</scope>
    <source>
        <strain evidence="2 3">DSM 45184</strain>
    </source>
</reference>
<organism evidence="2 3">
    <name type="scientific">Actinoplanes xinjiangensis</name>
    <dbReference type="NCBI Taxonomy" id="512350"/>
    <lineage>
        <taxon>Bacteria</taxon>
        <taxon>Bacillati</taxon>
        <taxon>Actinomycetota</taxon>
        <taxon>Actinomycetes</taxon>
        <taxon>Micromonosporales</taxon>
        <taxon>Micromonosporaceae</taxon>
        <taxon>Actinoplanes</taxon>
    </lineage>
</organism>
<accession>A0A316FXE7</accession>
<gene>
    <name evidence="2" type="ORF">BC793_101355</name>
</gene>
<keyword evidence="1" id="KW-0175">Coiled coil</keyword>
<comment type="caution">
    <text evidence="2">The sequence shown here is derived from an EMBL/GenBank/DDBJ whole genome shotgun (WGS) entry which is preliminary data.</text>
</comment>
<dbReference type="AlphaFoldDB" id="A0A316FXE7"/>
<dbReference type="RefSeq" id="WP_109589087.1">
    <property type="nucleotide sequence ID" value="NZ_BONA01000017.1"/>
</dbReference>
<dbReference type="EMBL" id="QGGR01000001">
    <property type="protein sequence ID" value="PWK52346.1"/>
    <property type="molecule type" value="Genomic_DNA"/>
</dbReference>
<dbReference type="OrthoDB" id="3298860at2"/>
<sequence length="80" mass="9080">MWVWIAVVVIALFVLIFAASRVLGRLPALRRAAGKLERRRDEALVLQQSAERLQTTVQGLQERAERAQEKVEEIKAGRGR</sequence>
<proteinExistence type="predicted"/>
<evidence type="ECO:0000313" key="3">
    <source>
        <dbReference type="Proteomes" id="UP000245697"/>
    </source>
</evidence>